<comment type="subcellular location">
    <subcellularLocation>
        <location evidence="1">Nucleus</location>
    </subcellularLocation>
</comment>
<evidence type="ECO:0000256" key="1">
    <source>
        <dbReference type="ARBA" id="ARBA00004123"/>
    </source>
</evidence>
<sequence>PYSISSHTISRPVTNMAPRVSDAIKEDHRELEQYYERITQSSDQDEQTRYQNLFTWELARHSIGEELVIYPALEKHVANGKALAEKDRKEHQSVKEQLKKFQNLKASDADFIPTLEALMKDLAPHIKEEESTDLPALEEALSPEESEKLSKSFGRTKMFVPSRSHPSAPSKPPYETAVGLLAAPIDHLADLFRKWPDTSTMPNPSTE</sequence>
<gene>
    <name evidence="6" type="ORF">F9C07_2068167</name>
</gene>
<evidence type="ECO:0000313" key="7">
    <source>
        <dbReference type="Proteomes" id="UP000596276"/>
    </source>
</evidence>
<keyword evidence="7" id="KW-1185">Reference proteome</keyword>
<proteinExistence type="predicted"/>
<evidence type="ECO:0000259" key="5">
    <source>
        <dbReference type="Pfam" id="PF01814"/>
    </source>
</evidence>
<dbReference type="EMBL" id="CP044618">
    <property type="protein sequence ID" value="QRD90845.1"/>
    <property type="molecule type" value="Genomic_DNA"/>
</dbReference>
<dbReference type="VEuPathDB" id="FungiDB:AFLA_011608"/>
<evidence type="ECO:0000256" key="2">
    <source>
        <dbReference type="ARBA" id="ARBA00023242"/>
    </source>
</evidence>
<feature type="repeat" description="HEAT" evidence="3">
    <location>
        <begin position="111"/>
        <end position="149"/>
    </location>
</feature>
<name>A0A7U2MWH3_ASPFN</name>
<dbReference type="PANTHER" id="PTHR35585">
    <property type="entry name" value="HHE DOMAIN PROTEIN (AFU_ORTHOLOGUE AFUA_4G00730)"/>
    <property type="match status" value="1"/>
</dbReference>
<organism evidence="6 7">
    <name type="scientific">Aspergillus flavus (strain ATCC 200026 / FGSC A1120 / IAM 13836 / NRRL 3357 / JCM 12722 / SRRC 167)</name>
    <dbReference type="NCBI Taxonomy" id="332952"/>
    <lineage>
        <taxon>Eukaryota</taxon>
        <taxon>Fungi</taxon>
        <taxon>Dikarya</taxon>
        <taxon>Ascomycota</taxon>
        <taxon>Pezizomycotina</taxon>
        <taxon>Eurotiomycetes</taxon>
        <taxon>Eurotiomycetidae</taxon>
        <taxon>Eurotiales</taxon>
        <taxon>Aspergillaceae</taxon>
        <taxon>Aspergillus</taxon>
        <taxon>Aspergillus subgen. Circumdati</taxon>
    </lineage>
</organism>
<evidence type="ECO:0000256" key="4">
    <source>
        <dbReference type="SAM" id="MobiDB-lite"/>
    </source>
</evidence>
<dbReference type="PANTHER" id="PTHR35585:SF3">
    <property type="entry name" value="HEMERYTHRIN-LIKE DOMAIN-CONTAINING PROTEIN"/>
    <property type="match status" value="1"/>
</dbReference>
<dbReference type="GO" id="GO:0005634">
    <property type="term" value="C:nucleus"/>
    <property type="evidence" value="ECO:0007669"/>
    <property type="project" value="UniProtKB-SubCell"/>
</dbReference>
<feature type="non-terminal residue" evidence="6">
    <location>
        <position position="207"/>
    </location>
</feature>
<feature type="domain" description="Hemerythrin-like" evidence="5">
    <location>
        <begin position="21"/>
        <end position="137"/>
    </location>
</feature>
<accession>A0A7U2MWH3</accession>
<reference evidence="7" key="1">
    <citation type="journal article" date="2021" name="G3 (Bethesda)">
        <title>Chromosome assembled and annotated genome sequence of Aspergillus flavus NRRL 3357.</title>
        <authorList>
            <person name="Skerker J.M."/>
            <person name="Pianalto K.M."/>
            <person name="Mondo S.J."/>
            <person name="Yang K."/>
            <person name="Arkin A.P."/>
            <person name="Keller N.P."/>
            <person name="Grigoriev I.V."/>
            <person name="Louise Glass N.L."/>
        </authorList>
    </citation>
    <scope>NUCLEOTIDE SEQUENCE [LARGE SCALE GENOMIC DNA]</scope>
    <source>
        <strain evidence="7">ATCC 200026 / FGSC A1120 / IAM 13836 / NRRL 3357 / JCM 12722 / SRRC 167</strain>
    </source>
</reference>
<dbReference type="Proteomes" id="UP000596276">
    <property type="component" value="Chromosome 4"/>
</dbReference>
<dbReference type="PROSITE" id="PS50077">
    <property type="entry name" value="HEAT_REPEAT"/>
    <property type="match status" value="1"/>
</dbReference>
<dbReference type="AlphaFoldDB" id="A0A7U2MWH3"/>
<evidence type="ECO:0000256" key="3">
    <source>
        <dbReference type="PROSITE-ProRule" id="PRU00103"/>
    </source>
</evidence>
<evidence type="ECO:0000313" key="6">
    <source>
        <dbReference type="EMBL" id="QRD90845.1"/>
    </source>
</evidence>
<protein>
    <submittedName>
        <fullName evidence="6">Hemerythrin HHE cation binding domain-containing protein</fullName>
    </submittedName>
</protein>
<keyword evidence="2" id="KW-0539">Nucleus</keyword>
<feature type="region of interest" description="Disordered" evidence="4">
    <location>
        <begin position="129"/>
        <end position="151"/>
    </location>
</feature>
<dbReference type="InterPro" id="IPR012312">
    <property type="entry name" value="Hemerythrin-like"/>
</dbReference>
<dbReference type="Gene3D" id="1.20.120.520">
    <property type="entry name" value="nmb1532 protein domain like"/>
    <property type="match status" value="1"/>
</dbReference>
<dbReference type="Pfam" id="PF01814">
    <property type="entry name" value="Hemerythrin"/>
    <property type="match status" value="1"/>
</dbReference>
<dbReference type="InterPro" id="IPR021133">
    <property type="entry name" value="HEAT_type_2"/>
</dbReference>
<dbReference type="VEuPathDB" id="FungiDB:F9C07_2068167"/>